<name>A0ABT0VIG1_9LACO</name>
<keyword evidence="6" id="KW-0443">Lipid metabolism</keyword>
<dbReference type="Proteomes" id="UP001057481">
    <property type="component" value="Unassembled WGS sequence"/>
</dbReference>
<dbReference type="PANTHER" id="PTHR37693">
    <property type="entry name" value="PHOSPHATIDYLGLYCEROL LYSYLTRANSFERASE"/>
    <property type="match status" value="1"/>
</dbReference>
<dbReference type="Pfam" id="PF03706">
    <property type="entry name" value="LPG_synthase_TM"/>
    <property type="match status" value="1"/>
</dbReference>
<evidence type="ECO:0000256" key="3">
    <source>
        <dbReference type="ARBA" id="ARBA00022692"/>
    </source>
</evidence>
<feature type="transmembrane region" description="Helical" evidence="6">
    <location>
        <begin position="264"/>
        <end position="284"/>
    </location>
</feature>
<proteinExistence type="inferred from homology"/>
<feature type="transmembrane region" description="Helical" evidence="6">
    <location>
        <begin position="152"/>
        <end position="178"/>
    </location>
</feature>
<keyword evidence="6" id="KW-0046">Antibiotic resistance</keyword>
<keyword evidence="2" id="KW-1003">Cell membrane</keyword>
<dbReference type="EMBL" id="JAGMVS010000055">
    <property type="protein sequence ID" value="MCM2437179.1"/>
    <property type="molecule type" value="Genomic_DNA"/>
</dbReference>
<comment type="caution">
    <text evidence="7">The sequence shown here is derived from an EMBL/GenBank/DDBJ whole genome shotgun (WGS) entry which is preliminary data.</text>
</comment>
<dbReference type="NCBIfam" id="TIGR00374">
    <property type="entry name" value="flippase-like domain"/>
    <property type="match status" value="1"/>
</dbReference>
<accession>A0ABT0VIG1</accession>
<feature type="transmembrane region" description="Helical" evidence="6">
    <location>
        <begin position="7"/>
        <end position="24"/>
    </location>
</feature>
<keyword evidence="4 6" id="KW-1133">Transmembrane helix</keyword>
<feature type="transmembrane region" description="Helical" evidence="6">
    <location>
        <begin position="44"/>
        <end position="66"/>
    </location>
</feature>
<evidence type="ECO:0000256" key="5">
    <source>
        <dbReference type="ARBA" id="ARBA00023136"/>
    </source>
</evidence>
<keyword evidence="8" id="KW-1185">Reference proteome</keyword>
<protein>
    <recommendedName>
        <fullName evidence="6">Phosphatidylglycerol lysyltransferase</fullName>
        <ecNumber evidence="6">2.3.2.3</ecNumber>
    </recommendedName>
    <alternativeName>
        <fullName evidence="6">Lysylphosphatidylglycerol synthase</fullName>
    </alternativeName>
</protein>
<keyword evidence="3 6" id="KW-0812">Transmembrane</keyword>
<reference evidence="7" key="1">
    <citation type="submission" date="2021-04" db="EMBL/GenBank/DDBJ databases">
        <title>Taxonomic assessment of Weissella genus.</title>
        <authorList>
            <person name="Fanelli F."/>
            <person name="Chieffi D."/>
            <person name="Dell'Aquila A."/>
            <person name="Gyu-Sung C."/>
            <person name="Franz C.M.A.P."/>
            <person name="Fusco V."/>
        </authorList>
    </citation>
    <scope>NUCLEOTIDE SEQUENCE</scope>
    <source>
        <strain evidence="7">LMG 25373</strain>
    </source>
</reference>
<dbReference type="RefSeq" id="WP_205144318.1">
    <property type="nucleotide sequence ID" value="NZ_JAFBDN010000032.1"/>
</dbReference>
<dbReference type="EC" id="2.3.2.3" evidence="6"/>
<evidence type="ECO:0000256" key="1">
    <source>
        <dbReference type="ARBA" id="ARBA00004651"/>
    </source>
</evidence>
<comment type="catalytic activity">
    <reaction evidence="6">
        <text>L-lysyl-tRNA(Lys) + a 1,2-diacyl-sn-glycero-3-phospho-(1'-sn-glycerol) = a 1,2-diacyl-sn-glycero-3-phospho-1'-(3'-O-L-lysyl)-sn-glycerol + tRNA(Lys)</text>
        <dbReference type="Rhea" id="RHEA:10668"/>
        <dbReference type="Rhea" id="RHEA-COMP:9696"/>
        <dbReference type="Rhea" id="RHEA-COMP:9697"/>
        <dbReference type="ChEBI" id="CHEBI:64716"/>
        <dbReference type="ChEBI" id="CHEBI:75792"/>
        <dbReference type="ChEBI" id="CHEBI:78442"/>
        <dbReference type="ChEBI" id="CHEBI:78529"/>
        <dbReference type="EC" id="2.3.2.3"/>
    </reaction>
</comment>
<dbReference type="PANTHER" id="PTHR37693:SF1">
    <property type="entry name" value="INTEGRAL MEMBRANE PROTEIN"/>
    <property type="match status" value="1"/>
</dbReference>
<gene>
    <name evidence="6" type="primary">mprF</name>
    <name evidence="7" type="ORF">KAK10_04510</name>
</gene>
<evidence type="ECO:0000313" key="8">
    <source>
        <dbReference type="Proteomes" id="UP001057481"/>
    </source>
</evidence>
<keyword evidence="5 6" id="KW-0472">Membrane</keyword>
<feature type="transmembrane region" description="Helical" evidence="6">
    <location>
        <begin position="232"/>
        <end position="252"/>
    </location>
</feature>
<sequence>MTRRNRIVLVVMLLVGLGILYFSLRNVNLNQIWHDFINLNWWWLAVAVLCISLYLVIEGLIVKLFVGPRVPDFTFKNALRVPLVEQLGNGITPFASGGQPFQLVAMMQAGVDPGYSSAILLMKFIIYQFVIVMNFFVALLIGSHYMGDKVHIMRYLMIFGFLIHFAVIVGLILVMYWYSLTKKLTAICLGFIKYFGFGGKEKRLERYQRANQWVDERLENFHKESKRMSKDWLLIVKGVLLTSLQLMFYYSIPYFIMLALGYTNVNYILITALHVLIVMVISIFPIPGGSGGAEVSFSSLFSSFIGNASSLVLAMLLWRFLTYYFGMFAGIFAFNMRADKVRGHSNWHFQSKKKK</sequence>
<feature type="transmembrane region" description="Helical" evidence="6">
    <location>
        <begin position="321"/>
        <end position="338"/>
    </location>
</feature>
<organism evidence="7 8">
    <name type="scientific">Periweissella beninensis</name>
    <dbReference type="NCBI Taxonomy" id="504936"/>
    <lineage>
        <taxon>Bacteria</taxon>
        <taxon>Bacillati</taxon>
        <taxon>Bacillota</taxon>
        <taxon>Bacilli</taxon>
        <taxon>Lactobacillales</taxon>
        <taxon>Lactobacillaceae</taxon>
        <taxon>Periweissella</taxon>
    </lineage>
</organism>
<keyword evidence="6" id="KW-0808">Transferase</keyword>
<comment type="similarity">
    <text evidence="6">Belongs to the LPG synthase family.</text>
</comment>
<evidence type="ECO:0000256" key="4">
    <source>
        <dbReference type="ARBA" id="ARBA00022989"/>
    </source>
</evidence>
<evidence type="ECO:0000256" key="2">
    <source>
        <dbReference type="ARBA" id="ARBA00022475"/>
    </source>
</evidence>
<dbReference type="InterPro" id="IPR022791">
    <property type="entry name" value="L-PG_synthase/AglD"/>
</dbReference>
<comment type="function">
    <text evidence="6">Catalyzes the transfer of a lysyl group from L-lysyl-tRNA(Lys) to membrane-bound phosphatidylglycerol (PG), which produces lysylphosphatidylglycerol (LPG), a major component of the bacterial membrane with a positive net charge. LPG synthesis contributes to bacterial virulence as it is involved in the resistance mechanism against cationic antimicrobial peptides (CAMP) produces by the host's immune system (defensins, cathelicidins) and by the competing microorganisms.</text>
</comment>
<evidence type="ECO:0000256" key="6">
    <source>
        <dbReference type="RuleBase" id="RU363042"/>
    </source>
</evidence>
<feature type="transmembrane region" description="Helical" evidence="6">
    <location>
        <begin position="124"/>
        <end position="146"/>
    </location>
</feature>
<comment type="subcellular location">
    <subcellularLocation>
        <location evidence="1 6">Cell membrane</location>
        <topology evidence="1 6">Multi-pass membrane protein</topology>
    </subcellularLocation>
</comment>
<evidence type="ECO:0000313" key="7">
    <source>
        <dbReference type="EMBL" id="MCM2437179.1"/>
    </source>
</evidence>